<reference evidence="1" key="2">
    <citation type="submission" date="2020-09" db="EMBL/GenBank/DDBJ databases">
        <authorList>
            <person name="Sun Q."/>
            <person name="Zhou Y."/>
        </authorList>
    </citation>
    <scope>NUCLEOTIDE SEQUENCE</scope>
    <source>
        <strain evidence="1">CGMCC 1.15958</strain>
    </source>
</reference>
<comment type="caution">
    <text evidence="1">The sequence shown here is derived from an EMBL/GenBank/DDBJ whole genome shotgun (WGS) entry which is preliminary data.</text>
</comment>
<evidence type="ECO:0000313" key="2">
    <source>
        <dbReference type="Proteomes" id="UP000609064"/>
    </source>
</evidence>
<dbReference type="AlphaFoldDB" id="A0A916YKS3"/>
<name>A0A916YKS3_9BACT</name>
<dbReference type="EMBL" id="BMKK01000002">
    <property type="protein sequence ID" value="GGD49016.1"/>
    <property type="molecule type" value="Genomic_DNA"/>
</dbReference>
<organism evidence="1 2">
    <name type="scientific">Emticicia aquatilis</name>
    <dbReference type="NCBI Taxonomy" id="1537369"/>
    <lineage>
        <taxon>Bacteria</taxon>
        <taxon>Pseudomonadati</taxon>
        <taxon>Bacteroidota</taxon>
        <taxon>Cytophagia</taxon>
        <taxon>Cytophagales</taxon>
        <taxon>Leadbetterellaceae</taxon>
        <taxon>Emticicia</taxon>
    </lineage>
</organism>
<accession>A0A916YKS3</accession>
<sequence length="59" mass="6777">MNKLFPFNPNKSHKAMLLAALALAIGGIMMTKVRETEELYAPKGYLVNLQSRPRNVYYY</sequence>
<proteinExistence type="predicted"/>
<evidence type="ECO:0000313" key="1">
    <source>
        <dbReference type="EMBL" id="GGD49016.1"/>
    </source>
</evidence>
<keyword evidence="2" id="KW-1185">Reference proteome</keyword>
<dbReference type="Proteomes" id="UP000609064">
    <property type="component" value="Unassembled WGS sequence"/>
</dbReference>
<protein>
    <submittedName>
        <fullName evidence="1">Uncharacterized protein</fullName>
    </submittedName>
</protein>
<reference evidence="1" key="1">
    <citation type="journal article" date="2014" name="Int. J. Syst. Evol. Microbiol.">
        <title>Complete genome sequence of Corynebacterium casei LMG S-19264T (=DSM 44701T), isolated from a smear-ripened cheese.</title>
        <authorList>
            <consortium name="US DOE Joint Genome Institute (JGI-PGF)"/>
            <person name="Walter F."/>
            <person name="Albersmeier A."/>
            <person name="Kalinowski J."/>
            <person name="Ruckert C."/>
        </authorList>
    </citation>
    <scope>NUCLEOTIDE SEQUENCE</scope>
    <source>
        <strain evidence="1">CGMCC 1.15958</strain>
    </source>
</reference>
<gene>
    <name evidence="1" type="ORF">GCM10011514_11450</name>
</gene>